<comment type="caution">
    <text evidence="1">The sequence shown here is derived from an EMBL/GenBank/DDBJ whole genome shotgun (WGS) entry which is preliminary data.</text>
</comment>
<reference evidence="1 2" key="1">
    <citation type="journal article" date="2014" name="Int. J. Syst. Evol. Microbiol.">
        <title>Complete genome sequence of Corynebacterium casei LMG S-19264T (=DSM 44701T), isolated from a smear-ripened cheese.</title>
        <authorList>
            <consortium name="US DOE Joint Genome Institute (JGI-PGF)"/>
            <person name="Walter F."/>
            <person name="Albersmeier A."/>
            <person name="Kalinowski J."/>
            <person name="Ruckert C."/>
        </authorList>
    </citation>
    <scope>NUCLEOTIDE SEQUENCE [LARGE SCALE GENOMIC DNA]</scope>
    <source>
        <strain evidence="1 2">CGMCC 1.9161</strain>
    </source>
</reference>
<keyword evidence="2" id="KW-1185">Reference proteome</keyword>
<dbReference type="Proteomes" id="UP000600449">
    <property type="component" value="Unassembled WGS sequence"/>
</dbReference>
<gene>
    <name evidence="1" type="ORF">GCM10011322_36470</name>
</gene>
<evidence type="ECO:0000313" key="1">
    <source>
        <dbReference type="EMBL" id="GGK46077.1"/>
    </source>
</evidence>
<name>A0A917V702_9HYPH</name>
<dbReference type="AlphaFoldDB" id="A0A917V702"/>
<organism evidence="1 2">
    <name type="scientific">Salinarimonas ramus</name>
    <dbReference type="NCBI Taxonomy" id="690164"/>
    <lineage>
        <taxon>Bacteria</taxon>
        <taxon>Pseudomonadati</taxon>
        <taxon>Pseudomonadota</taxon>
        <taxon>Alphaproteobacteria</taxon>
        <taxon>Hyphomicrobiales</taxon>
        <taxon>Salinarimonadaceae</taxon>
        <taxon>Salinarimonas</taxon>
    </lineage>
</organism>
<evidence type="ECO:0000313" key="2">
    <source>
        <dbReference type="Proteomes" id="UP000600449"/>
    </source>
</evidence>
<sequence>MIAAAERGEEVIIAHGGVPVVPLVPAKRRRVRLGLLEVVVSRATIPNFLEFVSEPELAEWSA</sequence>
<protein>
    <recommendedName>
        <fullName evidence="3">Type II toxin-antitoxin system prevent-host-death family antitoxin</fullName>
    </recommendedName>
</protein>
<dbReference type="EMBL" id="BMMF01000011">
    <property type="protein sequence ID" value="GGK46077.1"/>
    <property type="molecule type" value="Genomic_DNA"/>
</dbReference>
<accession>A0A917V702</accession>
<evidence type="ECO:0008006" key="3">
    <source>
        <dbReference type="Google" id="ProtNLM"/>
    </source>
</evidence>
<proteinExistence type="predicted"/>